<dbReference type="EMBL" id="JAIVEX010000012">
    <property type="protein sequence ID" value="MDB0524176.1"/>
    <property type="molecule type" value="Genomic_DNA"/>
</dbReference>
<evidence type="ECO:0000313" key="3">
    <source>
        <dbReference type="Proteomes" id="UP001143674"/>
    </source>
</evidence>
<gene>
    <name evidence="2" type="ORF">LBW55_21460</name>
</gene>
<dbReference type="InterPro" id="IPR007899">
    <property type="entry name" value="CHAD_dom"/>
</dbReference>
<dbReference type="Proteomes" id="UP001143674">
    <property type="component" value="Unassembled WGS sequence"/>
</dbReference>
<feature type="domain" description="CHAD" evidence="1">
    <location>
        <begin position="6"/>
        <end position="285"/>
    </location>
</feature>
<dbReference type="PROSITE" id="PS51708">
    <property type="entry name" value="CHAD"/>
    <property type="match status" value="1"/>
</dbReference>
<dbReference type="AlphaFoldDB" id="A0AAE3NLV8"/>
<name>A0AAE3NLV8_RALSL</name>
<dbReference type="Pfam" id="PF05235">
    <property type="entry name" value="CHAD"/>
    <property type="match status" value="1"/>
</dbReference>
<evidence type="ECO:0000259" key="1">
    <source>
        <dbReference type="PROSITE" id="PS51708"/>
    </source>
</evidence>
<organism evidence="2 3">
    <name type="scientific">Ralstonia solanacearum</name>
    <name type="common">Pseudomonas solanacearum</name>
    <dbReference type="NCBI Taxonomy" id="305"/>
    <lineage>
        <taxon>Bacteria</taxon>
        <taxon>Pseudomonadati</taxon>
        <taxon>Pseudomonadota</taxon>
        <taxon>Betaproteobacteria</taxon>
        <taxon>Burkholderiales</taxon>
        <taxon>Burkholderiaceae</taxon>
        <taxon>Ralstonia</taxon>
        <taxon>Ralstonia solanacearum species complex</taxon>
    </lineage>
</organism>
<reference evidence="2" key="1">
    <citation type="submission" date="2021-09" db="EMBL/GenBank/DDBJ databases">
        <title>Genomic analysis of Ralstonia spp.</title>
        <authorList>
            <person name="Aburjaile F."/>
            <person name="Ariute J.C."/>
            <person name="Pais A.K.L."/>
            <person name="Albuquerque G.M.R."/>
            <person name="Silva A.M.F."/>
            <person name="Brenig B."/>
            <person name="Azevedo V."/>
            <person name="Matiuzzi M."/>
            <person name="Ramos R."/>
            <person name="Goes-Neto A."/>
            <person name="Soares S."/>
            <person name="Iseppon A.M.B."/>
            <person name="Souza E."/>
            <person name="Gama M."/>
        </authorList>
    </citation>
    <scope>NUCLEOTIDE SEQUENCE</scope>
    <source>
        <strain evidence="2">B4</strain>
    </source>
</reference>
<protein>
    <submittedName>
        <fullName evidence="2">CHAD domain-containing protein</fullName>
    </submittedName>
</protein>
<dbReference type="RefSeq" id="WP_184848931.1">
    <property type="nucleotide sequence ID" value="NZ_JABZEH010000001.1"/>
</dbReference>
<dbReference type="PANTHER" id="PTHR39339">
    <property type="entry name" value="SLR1444 PROTEIN"/>
    <property type="match status" value="1"/>
</dbReference>
<dbReference type="SMART" id="SM00880">
    <property type="entry name" value="CHAD"/>
    <property type="match status" value="1"/>
</dbReference>
<proteinExistence type="predicted"/>
<dbReference type="InterPro" id="IPR038186">
    <property type="entry name" value="CHAD_dom_sf"/>
</dbReference>
<dbReference type="PANTHER" id="PTHR39339:SF1">
    <property type="entry name" value="CHAD DOMAIN-CONTAINING PROTEIN"/>
    <property type="match status" value="1"/>
</dbReference>
<comment type="caution">
    <text evidence="2">The sequence shown here is derived from an EMBL/GenBank/DDBJ whole genome shotgun (WGS) entry which is preliminary data.</text>
</comment>
<sequence length="285" mass="31624">MSKRSPSQILSVFAGIVLEQIEALREALAKLAASAPTDEDLHQFRVSLRRLRSAWVTFAPVLPVALVDVWKPRLRELAAATGPVREWDVLLLDWLPAARAAVDPADTRSLNWLDKAAAKASAARRRAWAALRTELMSPGLAAMLDALRDAIAPFHDEVPFFSLRAFAHARARALRKKVLKRGRKPKQAPAAELHRARIAAKQWRYLYESFYPALGAHASKRRRNHLRALQDALGEIHDADASLARLAEAAGTEPPGNIVALFHARADIARTHAAKQLRWVRARSA</sequence>
<accession>A0AAE3NLV8</accession>
<evidence type="ECO:0000313" key="2">
    <source>
        <dbReference type="EMBL" id="MDB0524176.1"/>
    </source>
</evidence>
<dbReference type="Gene3D" id="1.40.20.10">
    <property type="entry name" value="CHAD domain"/>
    <property type="match status" value="1"/>
</dbReference>